<sequence>MLVKFILDRLSLKRQVEYIKNQAIYLGTRRNKNREFHLYMLGKQIAEILFEGDDENKKPESLIWLPGLQQLENHIERDFKSSTFN</sequence>
<dbReference type="RefSeq" id="WP_127122780.1">
    <property type="nucleotide sequence ID" value="NZ_BHXQ01000004.1"/>
</dbReference>
<reference evidence="1 2" key="1">
    <citation type="submission" date="2018-11" db="EMBL/GenBank/DDBJ databases">
        <title>Chryseotalea sanarue gen. nov., sp., nov., a member of the family Cytophagaceae, isolated from a brackish lake in Hamamatsu Japan.</title>
        <authorList>
            <person name="Maejima Y."/>
            <person name="Iino T."/>
            <person name="Muraguchi Y."/>
            <person name="Fukuda K."/>
            <person name="Ohkuma M."/>
            <person name="Moriuchi R."/>
            <person name="Dohra H."/>
            <person name="Kimbara K."/>
            <person name="Shintani M."/>
        </authorList>
    </citation>
    <scope>NUCLEOTIDE SEQUENCE [LARGE SCALE GENOMIC DNA]</scope>
    <source>
        <strain evidence="1 2">Ys</strain>
    </source>
</reference>
<dbReference type="EMBL" id="BHXQ01000004">
    <property type="protein sequence ID" value="GCC52134.1"/>
    <property type="molecule type" value="Genomic_DNA"/>
</dbReference>
<protein>
    <submittedName>
        <fullName evidence="1">Uncharacterized protein</fullName>
    </submittedName>
</protein>
<organism evidence="1 2">
    <name type="scientific">Chryseotalea sanaruensis</name>
    <dbReference type="NCBI Taxonomy" id="2482724"/>
    <lineage>
        <taxon>Bacteria</taxon>
        <taxon>Pseudomonadati</taxon>
        <taxon>Bacteroidota</taxon>
        <taxon>Cytophagia</taxon>
        <taxon>Cytophagales</taxon>
        <taxon>Chryseotaleaceae</taxon>
        <taxon>Chryseotalea</taxon>
    </lineage>
</organism>
<keyword evidence="2" id="KW-1185">Reference proteome</keyword>
<comment type="caution">
    <text evidence="1">The sequence shown here is derived from an EMBL/GenBank/DDBJ whole genome shotgun (WGS) entry which is preliminary data.</text>
</comment>
<dbReference type="AlphaFoldDB" id="A0A401UBA5"/>
<evidence type="ECO:0000313" key="2">
    <source>
        <dbReference type="Proteomes" id="UP000288227"/>
    </source>
</evidence>
<name>A0A401UBA5_9BACT</name>
<evidence type="ECO:0000313" key="1">
    <source>
        <dbReference type="EMBL" id="GCC52134.1"/>
    </source>
</evidence>
<accession>A0A401UBA5</accession>
<gene>
    <name evidence="1" type="ORF">SanaruYs_23700</name>
</gene>
<dbReference type="Proteomes" id="UP000288227">
    <property type="component" value="Unassembled WGS sequence"/>
</dbReference>
<proteinExistence type="predicted"/>